<dbReference type="Proteomes" id="UP001525961">
    <property type="component" value="Unassembled WGS sequence"/>
</dbReference>
<reference evidence="1 2" key="1">
    <citation type="journal article" date="2022" name="Front. Microbiol.">
        <title>High genomic differentiation and limited gene flow indicate recent cryptic speciation within the genus Laspinema (cyanobacteria).</title>
        <authorList>
            <person name="Stanojkovic A."/>
            <person name="Skoupy S."/>
            <person name="Skaloud P."/>
            <person name="Dvorak P."/>
        </authorList>
    </citation>
    <scope>NUCLEOTIDE SEQUENCE [LARGE SCALE GENOMIC DNA]</scope>
    <source>
        <strain evidence="1 2">D3b</strain>
    </source>
</reference>
<name>A0ABT2N130_9CYAN</name>
<organism evidence="1 2">
    <name type="scientific">Laspinema olomoucense D3b</name>
    <dbReference type="NCBI Taxonomy" id="2953688"/>
    <lineage>
        <taxon>Bacteria</taxon>
        <taxon>Bacillati</taxon>
        <taxon>Cyanobacteriota</taxon>
        <taxon>Cyanophyceae</taxon>
        <taxon>Oscillatoriophycideae</taxon>
        <taxon>Oscillatoriales</taxon>
        <taxon>Laspinemataceae</taxon>
        <taxon>Laspinema</taxon>
        <taxon>Laspinema olomoucense</taxon>
    </lineage>
</organism>
<dbReference type="EMBL" id="JAMXFA010000002">
    <property type="protein sequence ID" value="MCT7976375.1"/>
    <property type="molecule type" value="Genomic_DNA"/>
</dbReference>
<dbReference type="RefSeq" id="WP_261234245.1">
    <property type="nucleotide sequence ID" value="NZ_JAMXFA010000002.1"/>
</dbReference>
<protein>
    <submittedName>
        <fullName evidence="1">DUF2281 domain-containing protein</fullName>
    </submittedName>
</protein>
<comment type="caution">
    <text evidence="1">The sequence shown here is derived from an EMBL/GenBank/DDBJ whole genome shotgun (WGS) entry which is preliminary data.</text>
</comment>
<gene>
    <name evidence="1" type="ORF">NG792_01390</name>
</gene>
<evidence type="ECO:0000313" key="1">
    <source>
        <dbReference type="EMBL" id="MCT7976375.1"/>
    </source>
</evidence>
<proteinExistence type="predicted"/>
<evidence type="ECO:0000313" key="2">
    <source>
        <dbReference type="Proteomes" id="UP001525961"/>
    </source>
</evidence>
<sequence length="91" mass="10155">MSKTSVERQNLIEAVNALPDEVLTELASFIDYLRYKTVQQQRTDSPQQNFLLAIAGLGKSGQPDTSDHDEEILHNEIDSIHGWSSKPGDES</sequence>
<keyword evidence="2" id="KW-1185">Reference proteome</keyword>
<accession>A0ABT2N130</accession>